<evidence type="ECO:0008006" key="3">
    <source>
        <dbReference type="Google" id="ProtNLM"/>
    </source>
</evidence>
<evidence type="ECO:0000313" key="1">
    <source>
        <dbReference type="EMBL" id="GGJ40199.1"/>
    </source>
</evidence>
<dbReference type="PANTHER" id="PTHR33639">
    <property type="entry name" value="THIOL-DISULFIDE OXIDOREDUCTASE DCC"/>
    <property type="match status" value="1"/>
</dbReference>
<protein>
    <recommendedName>
        <fullName evidence="3">Thiol-disulfide oxidoreductase</fullName>
    </recommendedName>
</protein>
<dbReference type="Proteomes" id="UP000632222">
    <property type="component" value="Unassembled WGS sequence"/>
</dbReference>
<proteinExistence type="predicted"/>
<sequence>MQSEVAQKLLQQHWEGANLPDSIILIDQGRVYAQSDAALHIAAHLKWPYALLGMFRIVPRPIRDAVYDWIARNRYRWFGKQDQCMLPRPEWKSRFLN</sequence>
<gene>
    <name evidence="1" type="ORF">GCM10008938_27820</name>
</gene>
<dbReference type="InterPro" id="IPR007263">
    <property type="entry name" value="DCC1-like"/>
</dbReference>
<name>A0ABQ2D0U4_9DEIO</name>
<keyword evidence="2" id="KW-1185">Reference proteome</keyword>
<organism evidence="1 2">
    <name type="scientific">Deinococcus roseus</name>
    <dbReference type="NCBI Taxonomy" id="392414"/>
    <lineage>
        <taxon>Bacteria</taxon>
        <taxon>Thermotogati</taxon>
        <taxon>Deinococcota</taxon>
        <taxon>Deinococci</taxon>
        <taxon>Deinococcales</taxon>
        <taxon>Deinococcaceae</taxon>
        <taxon>Deinococcus</taxon>
    </lineage>
</organism>
<dbReference type="EMBL" id="BMOD01000010">
    <property type="protein sequence ID" value="GGJ40199.1"/>
    <property type="molecule type" value="Genomic_DNA"/>
</dbReference>
<dbReference type="InterPro" id="IPR052927">
    <property type="entry name" value="DCC_oxidoreductase"/>
</dbReference>
<accession>A0ABQ2D0U4</accession>
<comment type="caution">
    <text evidence="1">The sequence shown here is derived from an EMBL/GenBank/DDBJ whole genome shotgun (WGS) entry which is preliminary data.</text>
</comment>
<dbReference type="Pfam" id="PF04134">
    <property type="entry name" value="DCC1-like"/>
    <property type="match status" value="1"/>
</dbReference>
<evidence type="ECO:0000313" key="2">
    <source>
        <dbReference type="Proteomes" id="UP000632222"/>
    </source>
</evidence>
<reference evidence="2" key="1">
    <citation type="journal article" date="2019" name="Int. J. Syst. Evol. Microbiol.">
        <title>The Global Catalogue of Microorganisms (GCM) 10K type strain sequencing project: providing services to taxonomists for standard genome sequencing and annotation.</title>
        <authorList>
            <consortium name="The Broad Institute Genomics Platform"/>
            <consortium name="The Broad Institute Genome Sequencing Center for Infectious Disease"/>
            <person name="Wu L."/>
            <person name="Ma J."/>
        </authorList>
    </citation>
    <scope>NUCLEOTIDE SEQUENCE [LARGE SCALE GENOMIC DNA]</scope>
    <source>
        <strain evidence="2">JCM 14370</strain>
    </source>
</reference>
<dbReference type="PANTHER" id="PTHR33639:SF2">
    <property type="entry name" value="DUF393 DOMAIN-CONTAINING PROTEIN"/>
    <property type="match status" value="1"/>
</dbReference>